<dbReference type="Pfam" id="PF07596">
    <property type="entry name" value="SBP_bac_10"/>
    <property type="match status" value="1"/>
</dbReference>
<dbReference type="EMBL" id="JARRAG010000002">
    <property type="protein sequence ID" value="MDG3004119.1"/>
    <property type="molecule type" value="Genomic_DNA"/>
</dbReference>
<proteinExistence type="predicted"/>
<accession>A0ABT6F959</accession>
<evidence type="ECO:0000313" key="2">
    <source>
        <dbReference type="EMBL" id="MDG3004119.1"/>
    </source>
</evidence>
<dbReference type="Proteomes" id="UP001216907">
    <property type="component" value="Unassembled WGS sequence"/>
</dbReference>
<dbReference type="PANTHER" id="PTHR30093:SF2">
    <property type="entry name" value="TYPE II SECRETION SYSTEM PROTEIN H"/>
    <property type="match status" value="1"/>
</dbReference>
<feature type="domain" description="DUF1559" evidence="1">
    <location>
        <begin position="34"/>
        <end position="298"/>
    </location>
</feature>
<organism evidence="2 3">
    <name type="scientific">Paludisphaera mucosa</name>
    <dbReference type="NCBI Taxonomy" id="3030827"/>
    <lineage>
        <taxon>Bacteria</taxon>
        <taxon>Pseudomonadati</taxon>
        <taxon>Planctomycetota</taxon>
        <taxon>Planctomycetia</taxon>
        <taxon>Isosphaerales</taxon>
        <taxon>Isosphaeraceae</taxon>
        <taxon>Paludisphaera</taxon>
    </lineage>
</organism>
<keyword evidence="3" id="KW-1185">Reference proteome</keyword>
<dbReference type="Pfam" id="PF07963">
    <property type="entry name" value="N_methyl"/>
    <property type="match status" value="1"/>
</dbReference>
<dbReference type="Gene3D" id="3.30.700.10">
    <property type="entry name" value="Glycoprotein, Type 4 Pilin"/>
    <property type="match status" value="1"/>
</dbReference>
<dbReference type="InterPro" id="IPR027558">
    <property type="entry name" value="Pre_pil_HX9DG_C"/>
</dbReference>
<name>A0ABT6F959_9BACT</name>
<dbReference type="NCBIfam" id="TIGR04294">
    <property type="entry name" value="pre_pil_HX9DG"/>
    <property type="match status" value="1"/>
</dbReference>
<dbReference type="InterPro" id="IPR045584">
    <property type="entry name" value="Pilin-like"/>
</dbReference>
<reference evidence="2 3" key="1">
    <citation type="submission" date="2023-03" db="EMBL/GenBank/DDBJ databases">
        <title>Paludisphaera mucosa sp. nov. a novel planctomycete from northern fen.</title>
        <authorList>
            <person name="Ivanova A."/>
        </authorList>
    </citation>
    <scope>NUCLEOTIDE SEQUENCE [LARGE SCALE GENOMIC DNA]</scope>
    <source>
        <strain evidence="2 3">Pla2</strain>
    </source>
</reference>
<dbReference type="SUPFAM" id="SSF54523">
    <property type="entry name" value="Pili subunits"/>
    <property type="match status" value="1"/>
</dbReference>
<protein>
    <submittedName>
        <fullName evidence="2">DUF1559 domain-containing protein</fullName>
    </submittedName>
</protein>
<gene>
    <name evidence="2" type="ORF">PZE19_10065</name>
</gene>
<dbReference type="NCBIfam" id="TIGR02532">
    <property type="entry name" value="IV_pilin_GFxxxE"/>
    <property type="match status" value="1"/>
</dbReference>
<dbReference type="RefSeq" id="WP_277860481.1">
    <property type="nucleotide sequence ID" value="NZ_JARRAG010000002.1"/>
</dbReference>
<dbReference type="InterPro" id="IPR012902">
    <property type="entry name" value="N_methyl_site"/>
</dbReference>
<sequence>MLPRLRRSAFTLIELLVVIAIIAVLIALLLPAVQSAREAARRIQCTNNLKQIGLACHNYHESRGALPGANMVFGTTGLSALSMLLPQMEQPAVYNAINFSFKYDDPVNSTSKYTIVSGFVCPSDKSSPLPALGGQTNYMADMGSGIVWQEAVSGNAGLPEPNGLFHGNTSKTFAAVTDGLSNTGMFSERVLADGNNAVVSKVADVFFSPLAPTTVDQAYTMCQAVDVQNLSNQFPLFMGAPWLTGQHVFQHINPPNGRSCGFFVTNRAIMPPSSFHPGGVNLLLADGSVRYIKDSVDRAAWGALGTISGGEVISSDAY</sequence>
<evidence type="ECO:0000259" key="1">
    <source>
        <dbReference type="Pfam" id="PF07596"/>
    </source>
</evidence>
<comment type="caution">
    <text evidence="2">The sequence shown here is derived from an EMBL/GenBank/DDBJ whole genome shotgun (WGS) entry which is preliminary data.</text>
</comment>
<dbReference type="InterPro" id="IPR011453">
    <property type="entry name" value="DUF1559"/>
</dbReference>
<evidence type="ECO:0000313" key="3">
    <source>
        <dbReference type="Proteomes" id="UP001216907"/>
    </source>
</evidence>
<dbReference type="PANTHER" id="PTHR30093">
    <property type="entry name" value="GENERAL SECRETION PATHWAY PROTEIN G"/>
    <property type="match status" value="1"/>
</dbReference>